<dbReference type="Proteomes" id="UP000070133">
    <property type="component" value="Unassembled WGS sequence"/>
</dbReference>
<feature type="compositionally biased region" description="Basic and acidic residues" evidence="1">
    <location>
        <begin position="624"/>
        <end position="647"/>
    </location>
</feature>
<dbReference type="OrthoDB" id="3648137at2759"/>
<evidence type="ECO:0000313" key="3">
    <source>
        <dbReference type="Proteomes" id="UP000070133"/>
    </source>
</evidence>
<comment type="caution">
    <text evidence="2">The sequence shown here is derived from an EMBL/GenBank/DDBJ whole genome shotgun (WGS) entry which is preliminary data.</text>
</comment>
<gene>
    <name evidence="2" type="ORF">AC578_4966</name>
</gene>
<feature type="region of interest" description="Disordered" evidence="1">
    <location>
        <begin position="154"/>
        <end position="179"/>
    </location>
</feature>
<dbReference type="AlphaFoldDB" id="A0A139HNN8"/>
<sequence>MENQQEREQPNQVQRQQQHDGLEINDNADFNVNSAAIPAQGRLSSFCGGSTRERSQGPAAKATVNTISISQANAQPNDAGNGAVLTQVPSAKPFNIASKSSNNPIILDSQLRKPRSTECKQKLPGLDVALPYNGGAEKLLQHDMSNVNDQAVAAAGSNNDGSQLHMQQPAGQNAPDSSGITQASIVRTQQDTPYPKLPPGLAQMVHEKGWSNQKVWHWYYNGMPVEEAPGVANDPPVTPAPRKMLESEGIYDFYDWNHYYLRRRDENLDPRQCKTVQFSGMDVQVMLLTGNDAGEEGSKILLNHIASAKEEFPNLEHLSFAECVFGSPTEASHGIKELFRTRFAYACQLTCTSAFVWSLSFGATHPGSKGDQEPRAPDFKVSITHFRAKKAFDEESFKLRLRYREFGVERIKQRLCRDVVDDIGEIRHKFEDSDDFIRLMELRHVLACLSIQGTLERHIEDRKRNHQETALVQPEPCKGWTNAKGCYARLSLACMTVRRRMESRQLLLKMPRDFHLLNIDVSQSSEGDRRIFTEMMTFAETWFPRLFFTDDLRKKYGNPWTVMETETTEDNEPIAVTEGTHSVVPGDRQSAMHAPQPSSDDGGALTTSSNENGQENDGSKKRRTASEGQRERKRRAHEDLLTRLSRRRDQVGQRAILPKLAESQQPLVSHPRLDSAVGWPQYESQASKSMDQPENQNPPHNYISGNQFVAGAQSVGPPNNNPQPYPSYRPSGYVMGWQQPGNQTSHAVNQLESTSSPTGQIHHLVLHFAGTNETAMHTMLRLPRT</sequence>
<name>A0A139HNN8_9PEZI</name>
<evidence type="ECO:0000256" key="1">
    <source>
        <dbReference type="SAM" id="MobiDB-lite"/>
    </source>
</evidence>
<feature type="compositionally biased region" description="Polar residues" evidence="1">
    <location>
        <begin position="156"/>
        <end position="179"/>
    </location>
</feature>
<proteinExistence type="predicted"/>
<feature type="region of interest" description="Disordered" evidence="1">
    <location>
        <begin position="584"/>
        <end position="647"/>
    </location>
</feature>
<evidence type="ECO:0000313" key="2">
    <source>
        <dbReference type="EMBL" id="KXT04027.1"/>
    </source>
</evidence>
<accession>A0A139HNN8</accession>
<keyword evidence="3" id="KW-1185">Reference proteome</keyword>
<organism evidence="2 3">
    <name type="scientific">Pseudocercospora eumusae</name>
    <dbReference type="NCBI Taxonomy" id="321146"/>
    <lineage>
        <taxon>Eukaryota</taxon>
        <taxon>Fungi</taxon>
        <taxon>Dikarya</taxon>
        <taxon>Ascomycota</taxon>
        <taxon>Pezizomycotina</taxon>
        <taxon>Dothideomycetes</taxon>
        <taxon>Dothideomycetidae</taxon>
        <taxon>Mycosphaerellales</taxon>
        <taxon>Mycosphaerellaceae</taxon>
        <taxon>Pseudocercospora</taxon>
    </lineage>
</organism>
<dbReference type="EMBL" id="LFZN01000024">
    <property type="protein sequence ID" value="KXT04027.1"/>
    <property type="molecule type" value="Genomic_DNA"/>
</dbReference>
<reference evidence="2 3" key="1">
    <citation type="submission" date="2015-07" db="EMBL/GenBank/DDBJ databases">
        <title>Comparative genomics of the Sigatoka disease complex on banana suggests a link between parallel evolutionary changes in Pseudocercospora fijiensis and Pseudocercospora eumusae and increased virulence on the banana host.</title>
        <authorList>
            <person name="Chang T.-C."/>
            <person name="Salvucci A."/>
            <person name="Crous P.W."/>
            <person name="Stergiopoulos I."/>
        </authorList>
    </citation>
    <scope>NUCLEOTIDE SEQUENCE [LARGE SCALE GENOMIC DNA]</scope>
    <source>
        <strain evidence="2 3">CBS 114824</strain>
    </source>
</reference>
<protein>
    <submittedName>
        <fullName evidence="2">Uncharacterized protein</fullName>
    </submittedName>
</protein>
<feature type="region of interest" description="Disordered" evidence="1">
    <location>
        <begin position="1"/>
        <end position="27"/>
    </location>
</feature>
<feature type="compositionally biased region" description="Polar residues" evidence="1">
    <location>
        <begin position="605"/>
        <end position="616"/>
    </location>
</feature>